<dbReference type="SUPFAM" id="SSF55874">
    <property type="entry name" value="ATPase domain of HSP90 chaperone/DNA topoisomerase II/histidine kinase"/>
    <property type="match status" value="1"/>
</dbReference>
<keyword evidence="4" id="KW-0472">Membrane</keyword>
<keyword evidence="4" id="KW-1133">Transmembrane helix</keyword>
<evidence type="ECO:0000313" key="7">
    <source>
        <dbReference type="Proteomes" id="UP000273044"/>
    </source>
</evidence>
<feature type="transmembrane region" description="Helical" evidence="4">
    <location>
        <begin position="20"/>
        <end position="39"/>
    </location>
</feature>
<name>A0A448MY93_9ACTN</name>
<dbReference type="GO" id="GO:0000155">
    <property type="term" value="F:phosphorelay sensor kinase activity"/>
    <property type="evidence" value="ECO:0007669"/>
    <property type="project" value="InterPro"/>
</dbReference>
<feature type="transmembrane region" description="Helical" evidence="4">
    <location>
        <begin position="83"/>
        <end position="107"/>
    </location>
</feature>
<keyword evidence="2 6" id="KW-0418">Kinase</keyword>
<accession>A0A448MY93</accession>
<keyword evidence="1 6" id="KW-0808">Transferase</keyword>
<dbReference type="InterPro" id="IPR011712">
    <property type="entry name" value="Sig_transdc_His_kin_sub3_dim/P"/>
</dbReference>
<dbReference type="InterPro" id="IPR050482">
    <property type="entry name" value="Sensor_HK_TwoCompSys"/>
</dbReference>
<evidence type="ECO:0000256" key="1">
    <source>
        <dbReference type="ARBA" id="ARBA00022679"/>
    </source>
</evidence>
<protein>
    <submittedName>
        <fullName evidence="6">Sensor histidine kinase desK</fullName>
        <ecNumber evidence="6">2.7.13.3</ecNumber>
    </submittedName>
</protein>
<dbReference type="Gene3D" id="3.30.565.10">
    <property type="entry name" value="Histidine kinase-like ATPase, C-terminal domain"/>
    <property type="match status" value="1"/>
</dbReference>
<feature type="transmembrane region" description="Helical" evidence="4">
    <location>
        <begin position="46"/>
        <end position="63"/>
    </location>
</feature>
<dbReference type="Gene3D" id="1.20.5.1930">
    <property type="match status" value="1"/>
</dbReference>
<dbReference type="InterPro" id="IPR036890">
    <property type="entry name" value="HATPase_C_sf"/>
</dbReference>
<dbReference type="CDD" id="cd16917">
    <property type="entry name" value="HATPase_UhpB-NarQ-NarX-like"/>
    <property type="match status" value="1"/>
</dbReference>
<dbReference type="AlphaFoldDB" id="A0A448MY93"/>
<dbReference type="PANTHER" id="PTHR24421:SF63">
    <property type="entry name" value="SENSOR HISTIDINE KINASE DESK"/>
    <property type="match status" value="1"/>
</dbReference>
<sequence length="362" mass="39168">MKRFRNWLLEAVKGPRVGVLIASVWLVCLIFPVHSLLALEDRVRCLVGLLALVLFVPVYLAGFRDLGSRLDAAGRRWQLLRGGFVLAVMGVLCWAIGLDAISLLPFLVTFASYGLWPPVRLPAVVVLVGSGFLVLALMNEPDAGNSVNMLITALVAVLGLLTVKTIESGIVISEQNRRRAALEQRERMARDVHDLLGHSLTVANLQLQLAERLFDSDPERARVELARTRIFLGEAQEELRRSVTDHRGRTIEEELDGVRGVLLSGGLEVAVTGDSDETTGPIGLVLGWVLREAATNVLRHAHATRVEISFAPGRFSVADDGDGYAGGEGNGLTGMRERVAAAGGELRCGASPLGGFEVVVMW</sequence>
<dbReference type="Proteomes" id="UP000273044">
    <property type="component" value="Chromosome"/>
</dbReference>
<dbReference type="EMBL" id="LR134406">
    <property type="protein sequence ID" value="VEH70115.1"/>
    <property type="molecule type" value="Genomic_DNA"/>
</dbReference>
<evidence type="ECO:0000256" key="3">
    <source>
        <dbReference type="ARBA" id="ARBA00023012"/>
    </source>
</evidence>
<dbReference type="Pfam" id="PF07730">
    <property type="entry name" value="HisKA_3"/>
    <property type="match status" value="1"/>
</dbReference>
<feature type="transmembrane region" description="Helical" evidence="4">
    <location>
        <begin position="119"/>
        <end position="138"/>
    </location>
</feature>
<organism evidence="6 7">
    <name type="scientific">Arachnia propionica</name>
    <dbReference type="NCBI Taxonomy" id="1750"/>
    <lineage>
        <taxon>Bacteria</taxon>
        <taxon>Bacillati</taxon>
        <taxon>Actinomycetota</taxon>
        <taxon>Actinomycetes</taxon>
        <taxon>Propionibacteriales</taxon>
        <taxon>Propionibacteriaceae</taxon>
        <taxon>Arachnia</taxon>
    </lineage>
</organism>
<feature type="domain" description="Signal transduction histidine kinase subgroup 3 dimerisation and phosphoacceptor" evidence="5">
    <location>
        <begin position="185"/>
        <end position="247"/>
    </location>
</feature>
<evidence type="ECO:0000256" key="4">
    <source>
        <dbReference type="SAM" id="Phobius"/>
    </source>
</evidence>
<feature type="transmembrane region" description="Helical" evidence="4">
    <location>
        <begin position="150"/>
        <end position="172"/>
    </location>
</feature>
<keyword evidence="4" id="KW-0812">Transmembrane</keyword>
<dbReference type="RefSeq" id="WP_061787017.1">
    <property type="nucleotide sequence ID" value="NZ_CP072386.1"/>
</dbReference>
<keyword evidence="3" id="KW-0902">Two-component regulatory system</keyword>
<reference evidence="6 7" key="1">
    <citation type="submission" date="2018-12" db="EMBL/GenBank/DDBJ databases">
        <authorList>
            <consortium name="Pathogen Informatics"/>
        </authorList>
    </citation>
    <scope>NUCLEOTIDE SEQUENCE [LARGE SCALE GENOMIC DNA]</scope>
    <source>
        <strain evidence="6 7">NCTC12967</strain>
    </source>
</reference>
<proteinExistence type="predicted"/>
<keyword evidence="7" id="KW-1185">Reference proteome</keyword>
<dbReference type="GO" id="GO:0016020">
    <property type="term" value="C:membrane"/>
    <property type="evidence" value="ECO:0007669"/>
    <property type="project" value="InterPro"/>
</dbReference>
<dbReference type="GO" id="GO:0046983">
    <property type="term" value="F:protein dimerization activity"/>
    <property type="evidence" value="ECO:0007669"/>
    <property type="project" value="InterPro"/>
</dbReference>
<evidence type="ECO:0000256" key="2">
    <source>
        <dbReference type="ARBA" id="ARBA00022777"/>
    </source>
</evidence>
<evidence type="ECO:0000313" key="6">
    <source>
        <dbReference type="EMBL" id="VEH70115.1"/>
    </source>
</evidence>
<dbReference type="GeneID" id="64406873"/>
<evidence type="ECO:0000259" key="5">
    <source>
        <dbReference type="Pfam" id="PF07730"/>
    </source>
</evidence>
<dbReference type="EC" id="2.7.13.3" evidence="6"/>
<dbReference type="PANTHER" id="PTHR24421">
    <property type="entry name" value="NITRATE/NITRITE SENSOR PROTEIN NARX-RELATED"/>
    <property type="match status" value="1"/>
</dbReference>
<gene>
    <name evidence="6" type="primary">desK_8</name>
    <name evidence="6" type="ORF">NCTC12967_01400</name>
</gene>